<dbReference type="CDD" id="cd04333">
    <property type="entry name" value="ProX_deacylase"/>
    <property type="match status" value="1"/>
</dbReference>
<dbReference type="EMBL" id="MN079076">
    <property type="protein sequence ID" value="QEA03840.1"/>
    <property type="molecule type" value="Genomic_DNA"/>
</dbReference>
<dbReference type="PANTHER" id="PTHR30411:SF1">
    <property type="entry name" value="CYTOPLASMIC PROTEIN"/>
    <property type="match status" value="1"/>
</dbReference>
<dbReference type="InterPro" id="IPR007214">
    <property type="entry name" value="YbaK/aa-tRNA-synth-assoc-dom"/>
</dbReference>
<dbReference type="Pfam" id="PF04073">
    <property type="entry name" value="tRNA_edit"/>
    <property type="match status" value="1"/>
</dbReference>
<dbReference type="AlphaFoldDB" id="A0A5B8R5I9"/>
<dbReference type="GO" id="GO:0002161">
    <property type="term" value="F:aminoacyl-tRNA deacylase activity"/>
    <property type="evidence" value="ECO:0007669"/>
    <property type="project" value="InterPro"/>
</dbReference>
<name>A0A5B8R5I9_9ZZZZ</name>
<sequence>MAKGPERVARALAERGREVTIESVDESTRTAAEAAAALGVDVGQIAKSLVFRGVDSGDALLVIASGDRRVDEVLLAELAGEGIGRADAAFVREHTGFAIGGVPPVGHPERLRCWLDDALWRFERVWAAAGSPFAVFPVAPSALPELTGGTRARVTR</sequence>
<dbReference type="SUPFAM" id="SSF55826">
    <property type="entry name" value="YbaK/ProRS associated domain"/>
    <property type="match status" value="1"/>
</dbReference>
<protein>
    <recommendedName>
        <fullName evidence="1">YbaK/aminoacyl-tRNA synthetase-associated domain-containing protein</fullName>
    </recommendedName>
</protein>
<dbReference type="InterPro" id="IPR036754">
    <property type="entry name" value="YbaK/aa-tRNA-synt-asso_dom_sf"/>
</dbReference>
<accession>A0A5B8R5I9</accession>
<proteinExistence type="predicted"/>
<reference evidence="2" key="1">
    <citation type="submission" date="2019-06" db="EMBL/GenBank/DDBJ databases">
        <authorList>
            <person name="Murdoch R.W."/>
            <person name="Fathepure B."/>
        </authorList>
    </citation>
    <scope>NUCLEOTIDE SEQUENCE</scope>
</reference>
<gene>
    <name evidence="2" type="ORF">KBTEX_00140</name>
</gene>
<evidence type="ECO:0000313" key="2">
    <source>
        <dbReference type="EMBL" id="QEA03840.1"/>
    </source>
</evidence>
<organism evidence="2">
    <name type="scientific">uncultured organism</name>
    <dbReference type="NCBI Taxonomy" id="155900"/>
    <lineage>
        <taxon>unclassified sequences</taxon>
        <taxon>environmental samples</taxon>
    </lineage>
</organism>
<evidence type="ECO:0000259" key="1">
    <source>
        <dbReference type="Pfam" id="PF04073"/>
    </source>
</evidence>
<dbReference type="PANTHER" id="PTHR30411">
    <property type="entry name" value="CYTOPLASMIC PROTEIN"/>
    <property type="match status" value="1"/>
</dbReference>
<dbReference type="Gene3D" id="3.90.960.10">
    <property type="entry name" value="YbaK/aminoacyl-tRNA synthetase-associated domain"/>
    <property type="match status" value="1"/>
</dbReference>
<feature type="domain" description="YbaK/aminoacyl-tRNA synthetase-associated" evidence="1">
    <location>
        <begin position="26"/>
        <end position="143"/>
    </location>
</feature>